<evidence type="ECO:0000313" key="3">
    <source>
        <dbReference type="EMBL" id="MXQ82975.1"/>
    </source>
</evidence>
<feature type="coiled-coil region" evidence="1">
    <location>
        <begin position="1"/>
        <end position="129"/>
    </location>
</feature>
<dbReference type="PANTHER" id="PTHR21623">
    <property type="entry name" value="SPERIOLIN-BINDING FACTOR"/>
    <property type="match status" value="1"/>
</dbReference>
<feature type="region of interest" description="Disordered" evidence="2">
    <location>
        <begin position="294"/>
        <end position="319"/>
    </location>
</feature>
<dbReference type="EMBL" id="VBQZ03000014">
    <property type="protein sequence ID" value="MXQ82975.1"/>
    <property type="molecule type" value="Genomic_DNA"/>
</dbReference>
<accession>A0A6B0QZI2</accession>
<sequence>MNNYRRAMQKMAEDILSLRKQTSVLEAENRMLRSQLAQKEVEEESASPNKAQNLASMKQKLLLSELDMKKLRDKVQRLQSELTLKNDREKELLLLHQAQQPQAALLKHYQDKLQKMKALEETVRHQEKAGSRRARLPRIRPLKGRCDAPGPAQPLCSALQVIEKMEQVLEDKLRKRSKPLQDKPQGKPSMPFPILSASGLPPGPTGENLPVDVYSVLLTENLRLQAELDKSCHQSAPIILQPQAVPDLLASNSDKFNLLAKLERAQSRILSLESQLEDSARRWGREKQDLATRLQEQEYGLRHPSNSRHRRARSDEYHQ</sequence>
<organism evidence="3 4">
    <name type="scientific">Bos mutus</name>
    <name type="common">wild yak</name>
    <dbReference type="NCBI Taxonomy" id="72004"/>
    <lineage>
        <taxon>Eukaryota</taxon>
        <taxon>Metazoa</taxon>
        <taxon>Chordata</taxon>
        <taxon>Craniata</taxon>
        <taxon>Vertebrata</taxon>
        <taxon>Euteleostomi</taxon>
        <taxon>Mammalia</taxon>
        <taxon>Eutheria</taxon>
        <taxon>Laurasiatheria</taxon>
        <taxon>Artiodactyla</taxon>
        <taxon>Ruminantia</taxon>
        <taxon>Pecora</taxon>
        <taxon>Bovidae</taxon>
        <taxon>Bovinae</taxon>
        <taxon>Bos</taxon>
    </lineage>
</organism>
<evidence type="ECO:0008006" key="5">
    <source>
        <dbReference type="Google" id="ProtNLM"/>
    </source>
</evidence>
<dbReference type="InterPro" id="IPR039889">
    <property type="entry name" value="CCD33"/>
</dbReference>
<evidence type="ECO:0000256" key="1">
    <source>
        <dbReference type="SAM" id="Coils"/>
    </source>
</evidence>
<keyword evidence="4" id="KW-1185">Reference proteome</keyword>
<protein>
    <recommendedName>
        <fullName evidence="5">Coiled-coil domain-containing protein 33</fullName>
    </recommendedName>
</protein>
<proteinExistence type="predicted"/>
<gene>
    <name evidence="3" type="ORF">E5288_WYG022763</name>
</gene>
<name>A0A6B0QZI2_9CETA</name>
<evidence type="ECO:0000313" key="4">
    <source>
        <dbReference type="Proteomes" id="UP000322234"/>
    </source>
</evidence>
<dbReference type="AlphaFoldDB" id="A0A6B0QZI2"/>
<reference evidence="3" key="1">
    <citation type="submission" date="2019-10" db="EMBL/GenBank/DDBJ databases">
        <title>The sequence and de novo assembly of the wild yak genome.</title>
        <authorList>
            <person name="Liu Y."/>
        </authorList>
    </citation>
    <scope>NUCLEOTIDE SEQUENCE [LARGE SCALE GENOMIC DNA]</scope>
    <source>
        <strain evidence="3">WY2019</strain>
    </source>
</reference>
<comment type="caution">
    <text evidence="3">The sequence shown here is derived from an EMBL/GenBank/DDBJ whole genome shotgun (WGS) entry which is preliminary data.</text>
</comment>
<keyword evidence="1" id="KW-0175">Coiled coil</keyword>
<feature type="coiled-coil region" evidence="1">
    <location>
        <begin position="255"/>
        <end position="282"/>
    </location>
</feature>
<evidence type="ECO:0000256" key="2">
    <source>
        <dbReference type="SAM" id="MobiDB-lite"/>
    </source>
</evidence>
<dbReference type="PANTHER" id="PTHR21623:SF2">
    <property type="entry name" value="COILED-COIL DOMAIN-CONTAINING PROTEIN 33"/>
    <property type="match status" value="1"/>
</dbReference>
<dbReference type="Proteomes" id="UP000322234">
    <property type="component" value="Unassembled WGS sequence"/>
</dbReference>
<dbReference type="GO" id="GO:0005777">
    <property type="term" value="C:peroxisome"/>
    <property type="evidence" value="ECO:0007669"/>
    <property type="project" value="TreeGrafter"/>
</dbReference>